<dbReference type="OrthoDB" id="7399486at2759"/>
<feature type="signal peptide" evidence="1">
    <location>
        <begin position="1"/>
        <end position="18"/>
    </location>
</feature>
<organism evidence="2 3">
    <name type="scientific">Brenthis ino</name>
    <name type="common">lesser marbled fritillary</name>
    <dbReference type="NCBI Taxonomy" id="405034"/>
    <lineage>
        <taxon>Eukaryota</taxon>
        <taxon>Metazoa</taxon>
        <taxon>Ecdysozoa</taxon>
        <taxon>Arthropoda</taxon>
        <taxon>Hexapoda</taxon>
        <taxon>Insecta</taxon>
        <taxon>Pterygota</taxon>
        <taxon>Neoptera</taxon>
        <taxon>Endopterygota</taxon>
        <taxon>Lepidoptera</taxon>
        <taxon>Glossata</taxon>
        <taxon>Ditrysia</taxon>
        <taxon>Papilionoidea</taxon>
        <taxon>Nymphalidae</taxon>
        <taxon>Heliconiinae</taxon>
        <taxon>Argynnini</taxon>
        <taxon>Brenthis</taxon>
    </lineage>
</organism>
<feature type="chain" id="PRO_5035477806" evidence="1">
    <location>
        <begin position="19"/>
        <end position="86"/>
    </location>
</feature>
<gene>
    <name evidence="2" type="ORF">BINO364_LOCUS9446</name>
</gene>
<keyword evidence="1" id="KW-0732">Signal</keyword>
<sequence>MNKLLVVLLAVCLVSVHAFVKRDAETPQNENYVEKYRKDLEDISKNIGTKIQDAFNPEQIKKGLNDLIDGINKAFNEIKPKEEVKQ</sequence>
<dbReference type="Proteomes" id="UP000838878">
    <property type="component" value="Chromosome 4"/>
</dbReference>
<evidence type="ECO:0000256" key="1">
    <source>
        <dbReference type="SAM" id="SignalP"/>
    </source>
</evidence>
<accession>A0A8J9UPH5</accession>
<dbReference type="EMBL" id="OV170224">
    <property type="protein sequence ID" value="CAH0723637.1"/>
    <property type="molecule type" value="Genomic_DNA"/>
</dbReference>
<evidence type="ECO:0000313" key="2">
    <source>
        <dbReference type="EMBL" id="CAH0723637.1"/>
    </source>
</evidence>
<reference evidence="2" key="1">
    <citation type="submission" date="2021-12" db="EMBL/GenBank/DDBJ databases">
        <authorList>
            <person name="Martin H S."/>
        </authorList>
    </citation>
    <scope>NUCLEOTIDE SEQUENCE</scope>
</reference>
<protein>
    <submittedName>
        <fullName evidence="2">Uncharacterized protein</fullName>
    </submittedName>
</protein>
<proteinExistence type="predicted"/>
<name>A0A8J9UPH5_9NEOP</name>
<dbReference type="AlphaFoldDB" id="A0A8J9UPH5"/>
<keyword evidence="3" id="KW-1185">Reference proteome</keyword>
<evidence type="ECO:0000313" key="3">
    <source>
        <dbReference type="Proteomes" id="UP000838878"/>
    </source>
</evidence>
<feature type="non-terminal residue" evidence="2">
    <location>
        <position position="86"/>
    </location>
</feature>